<sequence length="258" mass="29771">MKDDKTVDELLDLLQAIARWFFWPYACGELTAADDQLDALLGRILHSDQTKDLVQDFRARLGERRRAGFEAPQHQRAVLERNLKDGRYPFTLEEYVQHQRGVLEIYAIGQAARAVDFHVARQGNRTARRAAETRDLGQRRSHAPSRVPERAGSELEKYEPQQYLQRGLVALALAGIEDPQHPCLVLIGRSIRLIGMHREEIFEEAASLVGEPAASLFREYASRAPRETKGLLRKLGWREEWVDQSFRYRYAIEKTGWF</sequence>
<protein>
    <submittedName>
        <fullName evidence="2">Uncharacterized protein</fullName>
    </submittedName>
</protein>
<organism evidence="2 3">
    <name type="scientific">Pelomicrobium methylotrophicum</name>
    <dbReference type="NCBI Taxonomy" id="2602750"/>
    <lineage>
        <taxon>Bacteria</taxon>
        <taxon>Pseudomonadati</taxon>
        <taxon>Pseudomonadota</taxon>
        <taxon>Hydrogenophilia</taxon>
        <taxon>Hydrogenophilia incertae sedis</taxon>
        <taxon>Pelomicrobium</taxon>
    </lineage>
</organism>
<gene>
    <name evidence="2" type="ORF">FR698_16445</name>
</gene>
<dbReference type="EMBL" id="VPFL01000045">
    <property type="protein sequence ID" value="TXF09891.1"/>
    <property type="molecule type" value="Genomic_DNA"/>
</dbReference>
<dbReference type="Proteomes" id="UP000321201">
    <property type="component" value="Unassembled WGS sequence"/>
</dbReference>
<dbReference type="InParanoid" id="A0A5C7EPL5"/>
<dbReference type="AlphaFoldDB" id="A0A5C7EPL5"/>
<accession>A0A5C7EPL5</accession>
<evidence type="ECO:0000256" key="1">
    <source>
        <dbReference type="SAM" id="MobiDB-lite"/>
    </source>
</evidence>
<keyword evidence="3" id="KW-1185">Reference proteome</keyword>
<dbReference type="RefSeq" id="WP_147801275.1">
    <property type="nucleotide sequence ID" value="NZ_VPFL01000045.1"/>
</dbReference>
<evidence type="ECO:0000313" key="3">
    <source>
        <dbReference type="Proteomes" id="UP000321201"/>
    </source>
</evidence>
<comment type="caution">
    <text evidence="2">The sequence shown here is derived from an EMBL/GenBank/DDBJ whole genome shotgun (WGS) entry which is preliminary data.</text>
</comment>
<evidence type="ECO:0000313" key="2">
    <source>
        <dbReference type="EMBL" id="TXF09891.1"/>
    </source>
</evidence>
<proteinExistence type="predicted"/>
<feature type="region of interest" description="Disordered" evidence="1">
    <location>
        <begin position="124"/>
        <end position="155"/>
    </location>
</feature>
<reference evidence="2 3" key="1">
    <citation type="submission" date="2019-08" db="EMBL/GenBank/DDBJ databases">
        <title>Pelomicrobium methylotrophicum gen. nov., sp. nov. a moderately thermophilic, facultatively anaerobic, lithoautotrophic and methylotrophic bacterium isolated from a terrestrial mud volcano.</title>
        <authorList>
            <person name="Slobodkina G.B."/>
            <person name="Merkel A.Y."/>
            <person name="Slobodkin A.I."/>
        </authorList>
    </citation>
    <scope>NUCLEOTIDE SEQUENCE [LARGE SCALE GENOMIC DNA]</scope>
    <source>
        <strain evidence="2 3">SM250</strain>
    </source>
</reference>
<name>A0A5C7EPL5_9PROT</name>
<feature type="compositionally biased region" description="Basic and acidic residues" evidence="1">
    <location>
        <begin position="129"/>
        <end position="138"/>
    </location>
</feature>